<reference evidence="10" key="1">
    <citation type="submission" date="2015-02" db="EMBL/GenBank/DDBJ databases">
        <authorList>
            <person name="Gon?alves P."/>
        </authorList>
    </citation>
    <scope>NUCLEOTIDE SEQUENCE [LARGE SCALE GENOMIC DNA]</scope>
</reference>
<keyword evidence="5 8" id="KW-1133">Transmembrane helix</keyword>
<feature type="transmembrane region" description="Helical" evidence="8">
    <location>
        <begin position="112"/>
        <end position="130"/>
    </location>
</feature>
<feature type="transmembrane region" description="Helical" evidence="8">
    <location>
        <begin position="357"/>
        <end position="377"/>
    </location>
</feature>
<evidence type="ECO:0000256" key="4">
    <source>
        <dbReference type="ARBA" id="ARBA00022692"/>
    </source>
</evidence>
<dbReference type="GO" id="GO:0005886">
    <property type="term" value="C:plasma membrane"/>
    <property type="evidence" value="ECO:0007669"/>
    <property type="project" value="UniProtKB-SubCell"/>
</dbReference>
<protein>
    <submittedName>
        <fullName evidence="9">SPOSA6832_04838-mRNA-1:cds</fullName>
    </submittedName>
</protein>
<evidence type="ECO:0000313" key="10">
    <source>
        <dbReference type="Proteomes" id="UP000243876"/>
    </source>
</evidence>
<feature type="transmembrane region" description="Helical" evidence="8">
    <location>
        <begin position="244"/>
        <end position="264"/>
    </location>
</feature>
<keyword evidence="4 8" id="KW-0812">Transmembrane</keyword>
<evidence type="ECO:0000256" key="3">
    <source>
        <dbReference type="ARBA" id="ARBA00022475"/>
    </source>
</evidence>
<feature type="region of interest" description="Disordered" evidence="7">
    <location>
        <begin position="1"/>
        <end position="42"/>
    </location>
</feature>
<dbReference type="AlphaFoldDB" id="A0A0D6ETP3"/>
<gene>
    <name evidence="9" type="primary">SPOSA6832_04838</name>
</gene>
<dbReference type="PANTHER" id="PTHR23502">
    <property type="entry name" value="MAJOR FACILITATOR SUPERFAMILY"/>
    <property type="match status" value="1"/>
</dbReference>
<evidence type="ECO:0000256" key="6">
    <source>
        <dbReference type="ARBA" id="ARBA00023136"/>
    </source>
</evidence>
<feature type="non-terminal residue" evidence="9">
    <location>
        <position position="1"/>
    </location>
</feature>
<dbReference type="GO" id="GO:0022857">
    <property type="term" value="F:transmembrane transporter activity"/>
    <property type="evidence" value="ECO:0007669"/>
    <property type="project" value="TreeGrafter"/>
</dbReference>
<keyword evidence="2" id="KW-0813">Transport</keyword>
<proteinExistence type="predicted"/>
<comment type="subcellular location">
    <subcellularLocation>
        <location evidence="1">Cell membrane</location>
        <topology evidence="1">Multi-pass membrane protein</topology>
    </subcellularLocation>
</comment>
<evidence type="ECO:0000256" key="5">
    <source>
        <dbReference type="ARBA" id="ARBA00022989"/>
    </source>
</evidence>
<sequence>MSVSTMSTLSSSPALTPPKAAQAPVSALPAASSSAEKGQAQPFYAGEGTAEKPYIVKFEEGDPENPQNWSPAKKWAITANVAVSTLCVAFGSSIYAGGLGDLLVYFKTSQEVITLGLSLYVLGFALGPLLSVNDFHSSPDSNWAPFSEQWGRILIFRFTYFPFAAFHIGAACARNLETMLICRFLAGFFGASPLTNSGGTLLRFRPRPRDVALCARTFHGPGSRTHRRRLFRRERVMEASSTRWLFWLLTIFSFVMYALGLLTPETYAPVLLRRRAAKLQKENGQVYRSMYDLHPMFSAPFTEKMKTALHRPFVLLFKEMIVLLFSLYAAVIYGILYLMFGKSSFAAQASSNSHIPFFFFVFPFVLLLSSLPPFLLCSRFVC</sequence>
<evidence type="ECO:0000256" key="1">
    <source>
        <dbReference type="ARBA" id="ARBA00004651"/>
    </source>
</evidence>
<keyword evidence="3" id="KW-1003">Cell membrane</keyword>
<feature type="transmembrane region" description="Helical" evidence="8">
    <location>
        <begin position="180"/>
        <end position="202"/>
    </location>
</feature>
<feature type="transmembrane region" description="Helical" evidence="8">
    <location>
        <begin position="313"/>
        <end position="337"/>
    </location>
</feature>
<evidence type="ECO:0000256" key="8">
    <source>
        <dbReference type="SAM" id="Phobius"/>
    </source>
</evidence>
<dbReference type="Gene3D" id="1.20.1250.20">
    <property type="entry name" value="MFS general substrate transporter like domains"/>
    <property type="match status" value="1"/>
</dbReference>
<evidence type="ECO:0000313" key="9">
    <source>
        <dbReference type="EMBL" id="CEQ42965.1"/>
    </source>
</evidence>
<name>A0A0D6ETP3_SPOSA</name>
<feature type="transmembrane region" description="Helical" evidence="8">
    <location>
        <begin position="75"/>
        <end position="100"/>
    </location>
</feature>
<accession>A0A0D6ETP3</accession>
<dbReference type="Proteomes" id="UP000243876">
    <property type="component" value="Unassembled WGS sequence"/>
</dbReference>
<dbReference type="OrthoDB" id="9986881at2759"/>
<keyword evidence="10" id="KW-1185">Reference proteome</keyword>
<keyword evidence="6 8" id="KW-0472">Membrane</keyword>
<dbReference type="InterPro" id="IPR036259">
    <property type="entry name" value="MFS_trans_sf"/>
</dbReference>
<dbReference type="SUPFAM" id="SSF103473">
    <property type="entry name" value="MFS general substrate transporter"/>
    <property type="match status" value="1"/>
</dbReference>
<feature type="transmembrane region" description="Helical" evidence="8">
    <location>
        <begin position="150"/>
        <end position="173"/>
    </location>
</feature>
<dbReference type="EMBL" id="CENE01000042">
    <property type="protein sequence ID" value="CEQ42965.1"/>
    <property type="molecule type" value="Genomic_DNA"/>
</dbReference>
<dbReference type="PANTHER" id="PTHR23502:SF186">
    <property type="entry name" value="MAJOR FACILITATOR SUPERFAMILY (MFS) PROFILE DOMAIN-CONTAINING PROTEIN"/>
    <property type="match status" value="1"/>
</dbReference>
<organism evidence="9 10">
    <name type="scientific">Sporidiobolus salmonicolor</name>
    <name type="common">Yeast-like fungus</name>
    <name type="synonym">Sporobolomyces salmonicolor</name>
    <dbReference type="NCBI Taxonomy" id="5005"/>
    <lineage>
        <taxon>Eukaryota</taxon>
        <taxon>Fungi</taxon>
        <taxon>Dikarya</taxon>
        <taxon>Basidiomycota</taxon>
        <taxon>Pucciniomycotina</taxon>
        <taxon>Microbotryomycetes</taxon>
        <taxon>Sporidiobolales</taxon>
        <taxon>Sporidiobolaceae</taxon>
        <taxon>Sporobolomyces</taxon>
    </lineage>
</organism>
<feature type="compositionally biased region" description="Low complexity" evidence="7">
    <location>
        <begin position="1"/>
        <end position="35"/>
    </location>
</feature>
<evidence type="ECO:0000256" key="2">
    <source>
        <dbReference type="ARBA" id="ARBA00022448"/>
    </source>
</evidence>
<evidence type="ECO:0000256" key="7">
    <source>
        <dbReference type="SAM" id="MobiDB-lite"/>
    </source>
</evidence>